<accession>G7DY85</accession>
<dbReference type="Gene3D" id="2.40.70.10">
    <property type="entry name" value="Acid Proteases"/>
    <property type="match status" value="2"/>
</dbReference>
<dbReference type="PANTHER" id="PTHR47966:SF6">
    <property type="entry name" value="PEPTIDASE A1 DOMAIN-CONTAINING PROTEIN"/>
    <property type="match status" value="1"/>
</dbReference>
<dbReference type="FunFam" id="2.40.70.10:FF:000115">
    <property type="entry name" value="Lysosomal aspartic protease"/>
    <property type="match status" value="1"/>
</dbReference>
<dbReference type="STRING" id="764103.G7DY85"/>
<sequence>MKTVACICILLLGSTQAQQHFDLVRRARPHPTARNHPSLQAWATRAGDHLAAKYGHTKAILPGQRSKRRRAASEPLINVWSDSEYVSAITIGTPGTSFDLVMDTGSGDMIVASSSCSSGCTNITNKYDTSSSSTSDSTSTAFEITYGSGSASGTLVTDVVAIGGLSVTSQVFADCDKISNGLLQGSVTGLMGLGFKALSTSGATPFWQNLADGGLLPAQEFAFALTRFVNATKAQEYEPGGIMTLGGVNDTLYSGDIAYHSLSESEKYWQVSLSGLAVGSTSLSNFSTASVALDTGTSLIGAPDDVVASVFALIPGSSPATDPGYEGYYTFPCDASIDFSVTIDSIRYPVSDADFNVGQLSQNSCLGALFALSTSSSSTSPQYILGDSFIKNYYTVFRYKPTASIGFATLSAESLTLQDADIEGLLKATGLSDSTGSTSDAASLLRPICSITAAIGIVMITITSDSSIYTFSSPNPRARLKV</sequence>
<feature type="active site" evidence="5">
    <location>
        <position position="294"/>
    </location>
</feature>
<evidence type="ECO:0000256" key="2">
    <source>
        <dbReference type="ARBA" id="ARBA00022670"/>
    </source>
</evidence>
<evidence type="ECO:0000313" key="8">
    <source>
        <dbReference type="EMBL" id="GAA95545.1"/>
    </source>
</evidence>
<dbReference type="HOGENOM" id="CLU_013253_1_2_1"/>
<dbReference type="Proteomes" id="UP000009131">
    <property type="component" value="Unassembled WGS sequence"/>
</dbReference>
<reference evidence="8 9" key="2">
    <citation type="journal article" date="2012" name="Open Biol.">
        <title>Characteristics of nucleosomes and linker DNA regions on the genome of the basidiomycete Mixia osmundae revealed by mono- and dinucleosome mapping.</title>
        <authorList>
            <person name="Nishida H."/>
            <person name="Kondo S."/>
            <person name="Matsumoto T."/>
            <person name="Suzuki Y."/>
            <person name="Yoshikawa H."/>
            <person name="Taylor T.D."/>
            <person name="Sugiyama J."/>
        </authorList>
    </citation>
    <scope>NUCLEOTIDE SEQUENCE [LARGE SCALE GENOMIC DNA]</scope>
    <source>
        <strain evidence="9">CBS 9802 / IAM 14324 / JCM 22182 / KY 12970</strain>
    </source>
</reference>
<dbReference type="CDD" id="cd05471">
    <property type="entry name" value="pepsin_like"/>
    <property type="match status" value="1"/>
</dbReference>
<feature type="chain" id="PRO_5003492248" description="Peptidase A1 domain-containing protein" evidence="6">
    <location>
        <begin position="18"/>
        <end position="482"/>
    </location>
</feature>
<evidence type="ECO:0000256" key="1">
    <source>
        <dbReference type="ARBA" id="ARBA00007447"/>
    </source>
</evidence>
<evidence type="ECO:0000313" key="9">
    <source>
        <dbReference type="Proteomes" id="UP000009131"/>
    </source>
</evidence>
<proteinExistence type="inferred from homology"/>
<comment type="similarity">
    <text evidence="1">Belongs to the peptidase A1 family.</text>
</comment>
<keyword evidence="6" id="KW-0732">Signal</keyword>
<keyword evidence="9" id="KW-1185">Reference proteome</keyword>
<dbReference type="PRINTS" id="PR00792">
    <property type="entry name" value="PEPSIN"/>
</dbReference>
<organism evidence="8 9">
    <name type="scientific">Mixia osmundae (strain CBS 9802 / IAM 14324 / JCM 22182 / KY 12970)</name>
    <dbReference type="NCBI Taxonomy" id="764103"/>
    <lineage>
        <taxon>Eukaryota</taxon>
        <taxon>Fungi</taxon>
        <taxon>Dikarya</taxon>
        <taxon>Basidiomycota</taxon>
        <taxon>Pucciniomycotina</taxon>
        <taxon>Mixiomycetes</taxon>
        <taxon>Mixiales</taxon>
        <taxon>Mixiaceae</taxon>
        <taxon>Mixia</taxon>
    </lineage>
</organism>
<dbReference type="GO" id="GO:0004190">
    <property type="term" value="F:aspartic-type endopeptidase activity"/>
    <property type="evidence" value="ECO:0007669"/>
    <property type="project" value="UniProtKB-KW"/>
</dbReference>
<keyword evidence="4" id="KW-0378">Hydrolase</keyword>
<feature type="domain" description="Peptidase A1" evidence="7">
    <location>
        <begin position="85"/>
        <end position="408"/>
    </location>
</feature>
<dbReference type="PROSITE" id="PS51767">
    <property type="entry name" value="PEPTIDASE_A1"/>
    <property type="match status" value="1"/>
</dbReference>
<dbReference type="MEROPS" id="A01.078"/>
<dbReference type="InterPro" id="IPR001461">
    <property type="entry name" value="Aspartic_peptidase_A1"/>
</dbReference>
<evidence type="ECO:0000256" key="3">
    <source>
        <dbReference type="ARBA" id="ARBA00022750"/>
    </source>
</evidence>
<name>G7DY85_MIXOS</name>
<dbReference type="InterPro" id="IPR033121">
    <property type="entry name" value="PEPTIDASE_A1"/>
</dbReference>
<dbReference type="eggNOG" id="KOG1339">
    <property type="taxonomic scope" value="Eukaryota"/>
</dbReference>
<dbReference type="PANTHER" id="PTHR47966">
    <property type="entry name" value="BETA-SITE APP-CLEAVING ENZYME, ISOFORM A-RELATED"/>
    <property type="match status" value="1"/>
</dbReference>
<feature type="active site" evidence="5">
    <location>
        <position position="103"/>
    </location>
</feature>
<dbReference type="SUPFAM" id="SSF50630">
    <property type="entry name" value="Acid proteases"/>
    <property type="match status" value="1"/>
</dbReference>
<dbReference type="AlphaFoldDB" id="G7DY85"/>
<evidence type="ECO:0000256" key="5">
    <source>
        <dbReference type="PIRSR" id="PIRSR601461-1"/>
    </source>
</evidence>
<dbReference type="EMBL" id="BABT02000062">
    <property type="protein sequence ID" value="GAA95545.1"/>
    <property type="molecule type" value="Genomic_DNA"/>
</dbReference>
<dbReference type="FunCoup" id="G7DY85">
    <property type="interactions" value="38"/>
</dbReference>
<evidence type="ECO:0000259" key="7">
    <source>
        <dbReference type="PROSITE" id="PS51767"/>
    </source>
</evidence>
<keyword evidence="3" id="KW-0064">Aspartyl protease</keyword>
<dbReference type="InterPro" id="IPR021109">
    <property type="entry name" value="Peptidase_aspartic_dom_sf"/>
</dbReference>
<reference evidence="8 9" key="1">
    <citation type="journal article" date="2011" name="J. Gen. Appl. Microbiol.">
        <title>Draft genome sequencing of the enigmatic basidiomycete Mixia osmundae.</title>
        <authorList>
            <person name="Nishida H."/>
            <person name="Nagatsuka Y."/>
            <person name="Sugiyama J."/>
        </authorList>
    </citation>
    <scope>NUCLEOTIDE SEQUENCE [LARGE SCALE GENOMIC DNA]</scope>
    <source>
        <strain evidence="9">CBS 9802 / IAM 14324 / JCM 22182 / KY 12970</strain>
    </source>
</reference>
<evidence type="ECO:0000256" key="6">
    <source>
        <dbReference type="SAM" id="SignalP"/>
    </source>
</evidence>
<comment type="caution">
    <text evidence="8">The sequence shown here is derived from an EMBL/GenBank/DDBJ whole genome shotgun (WGS) entry which is preliminary data.</text>
</comment>
<dbReference type="GO" id="GO:0006508">
    <property type="term" value="P:proteolysis"/>
    <property type="evidence" value="ECO:0007669"/>
    <property type="project" value="UniProtKB-KW"/>
</dbReference>
<dbReference type="Pfam" id="PF00026">
    <property type="entry name" value="Asp"/>
    <property type="match status" value="1"/>
</dbReference>
<dbReference type="OrthoDB" id="771136at2759"/>
<keyword evidence="2" id="KW-0645">Protease</keyword>
<dbReference type="InParanoid" id="G7DY85"/>
<gene>
    <name evidence="8" type="primary">Mo02200</name>
    <name evidence="8" type="ORF">E5Q_02200</name>
</gene>
<evidence type="ECO:0000256" key="4">
    <source>
        <dbReference type="ARBA" id="ARBA00022801"/>
    </source>
</evidence>
<feature type="signal peptide" evidence="6">
    <location>
        <begin position="1"/>
        <end position="17"/>
    </location>
</feature>
<protein>
    <recommendedName>
        <fullName evidence="7">Peptidase A1 domain-containing protein</fullName>
    </recommendedName>
</protein>
<dbReference type="InterPro" id="IPR034164">
    <property type="entry name" value="Pepsin-like_dom"/>
</dbReference>